<dbReference type="Proteomes" id="UP000033428">
    <property type="component" value="Unassembled WGS sequence"/>
</dbReference>
<accession>A0A0F0CPD9</accession>
<organism evidence="2 3">
    <name type="scientific">Candidatus Omnitrophus magneticus</name>
    <dbReference type="NCBI Taxonomy" id="1609969"/>
    <lineage>
        <taxon>Bacteria</taxon>
        <taxon>Pseudomonadati</taxon>
        <taxon>Candidatus Omnitrophota</taxon>
        <taxon>Candidatus Omnitrophus</taxon>
    </lineage>
</organism>
<dbReference type="AlphaFoldDB" id="A0A0F0CPD9"/>
<gene>
    <name evidence="2" type="ORF">OMAG_002834</name>
</gene>
<keyword evidence="1" id="KW-0812">Transmembrane</keyword>
<keyword evidence="1" id="KW-1133">Transmembrane helix</keyword>
<feature type="transmembrane region" description="Helical" evidence="1">
    <location>
        <begin position="108"/>
        <end position="124"/>
    </location>
</feature>
<name>A0A0F0CPD9_9BACT</name>
<proteinExistence type="predicted"/>
<reference evidence="2 3" key="1">
    <citation type="submission" date="2015-02" db="EMBL/GenBank/DDBJ databases">
        <title>Single-cell genomics of uncultivated deep-branching MTB reveals a conserved set of magnetosome genes.</title>
        <authorList>
            <person name="Kolinko S."/>
            <person name="Richter M."/>
            <person name="Glockner F.O."/>
            <person name="Brachmann A."/>
            <person name="Schuler D."/>
        </authorList>
    </citation>
    <scope>NUCLEOTIDE SEQUENCE [LARGE SCALE GENOMIC DNA]</scope>
    <source>
        <strain evidence="2">SKK-01</strain>
    </source>
</reference>
<feature type="transmembrane region" description="Helical" evidence="1">
    <location>
        <begin position="6"/>
        <end position="26"/>
    </location>
</feature>
<feature type="transmembrane region" description="Helical" evidence="1">
    <location>
        <begin position="44"/>
        <end position="63"/>
    </location>
</feature>
<evidence type="ECO:0000313" key="2">
    <source>
        <dbReference type="EMBL" id="KJJ83290.1"/>
    </source>
</evidence>
<keyword evidence="3" id="KW-1185">Reference proteome</keyword>
<comment type="caution">
    <text evidence="2">The sequence shown here is derived from an EMBL/GenBank/DDBJ whole genome shotgun (WGS) entry which is preliminary data.</text>
</comment>
<evidence type="ECO:0000256" key="1">
    <source>
        <dbReference type="SAM" id="Phobius"/>
    </source>
</evidence>
<dbReference type="EMBL" id="JYNY01000626">
    <property type="protein sequence ID" value="KJJ83290.1"/>
    <property type="molecule type" value="Genomic_DNA"/>
</dbReference>
<sequence>MIIFMLILIAKLIGIKFIVLGCIVILRPEKLRAFIDYCKEGNNFYILSALRILIGMILIVVSFQSRIPWIVFVVGLLFFIIGIAMILQKKVICIINDEVFDTTKTVKNLIGTIPILIGVILLSAL</sequence>
<evidence type="ECO:0000313" key="3">
    <source>
        <dbReference type="Proteomes" id="UP000033428"/>
    </source>
</evidence>
<protein>
    <submittedName>
        <fullName evidence="2">Uncharacterized protein</fullName>
    </submittedName>
</protein>
<feature type="transmembrane region" description="Helical" evidence="1">
    <location>
        <begin position="69"/>
        <end position="87"/>
    </location>
</feature>
<keyword evidence="1" id="KW-0472">Membrane</keyword>